<dbReference type="RefSeq" id="WP_369141730.1">
    <property type="nucleotide sequence ID" value="NZ_JBFTEZ010000003.1"/>
</dbReference>
<dbReference type="Proteomes" id="UP001560293">
    <property type="component" value="Unassembled WGS sequence"/>
</dbReference>
<sequence length="214" mass="23255">MFLAGGNLEDLPDFVASLRDSYGVPSSMVDVRREVRPLSAPHRTGVDTAPLGDVRAAQQALVATLMDAAIAAPSPLPVDDRADVALMPVRRRTRRDLPREWSTYLLTGVAPAFQEGADSSRSAVEHVATVRMVQAGWTAPEAWATIQAAYPEAMQRARESYRRWVRTAWNTAVRRDDAHQPVPTPDDPVAEAVLAARCALLEVASCESRAAGSR</sequence>
<name>A0ABV3YM81_9ACTN</name>
<accession>A0ABV3YM81</accession>
<organism evidence="1 2">
    <name type="scientific">Dietzia cinnamea</name>
    <dbReference type="NCBI Taxonomy" id="321318"/>
    <lineage>
        <taxon>Bacteria</taxon>
        <taxon>Bacillati</taxon>
        <taxon>Actinomycetota</taxon>
        <taxon>Actinomycetes</taxon>
        <taxon>Mycobacteriales</taxon>
        <taxon>Dietziaceae</taxon>
        <taxon>Dietzia</taxon>
    </lineage>
</organism>
<evidence type="ECO:0000313" key="1">
    <source>
        <dbReference type="EMBL" id="MEX6465973.1"/>
    </source>
</evidence>
<proteinExistence type="predicted"/>
<dbReference type="EMBL" id="JBFTEZ010000003">
    <property type="protein sequence ID" value="MEX6465973.1"/>
    <property type="molecule type" value="Genomic_DNA"/>
</dbReference>
<gene>
    <name evidence="1" type="ORF">AB6N35_16810</name>
</gene>
<comment type="caution">
    <text evidence="1">The sequence shown here is derived from an EMBL/GenBank/DDBJ whole genome shotgun (WGS) entry which is preliminary data.</text>
</comment>
<reference evidence="2" key="1">
    <citation type="submission" date="2024-07" db="EMBL/GenBank/DDBJ databases">
        <title>Pseudomonas strain that inhibits Aeromonas fish pathogens.</title>
        <authorList>
            <person name="Wildschutte H."/>
        </authorList>
    </citation>
    <scope>NUCLEOTIDE SEQUENCE [LARGE SCALE GENOMIC DNA]</scope>
    <source>
        <strain evidence="2">n60</strain>
    </source>
</reference>
<evidence type="ECO:0000313" key="2">
    <source>
        <dbReference type="Proteomes" id="UP001560293"/>
    </source>
</evidence>
<protein>
    <submittedName>
        <fullName evidence="1">Uncharacterized protein</fullName>
    </submittedName>
</protein>
<keyword evidence="2" id="KW-1185">Reference proteome</keyword>